<evidence type="ECO:0000256" key="1">
    <source>
        <dbReference type="ARBA" id="ARBA00022801"/>
    </source>
</evidence>
<organism evidence="4 5">
    <name type="scientific">Phenylobacterium conjunctum</name>
    <dbReference type="NCBI Taxonomy" id="1298959"/>
    <lineage>
        <taxon>Bacteria</taxon>
        <taxon>Pseudomonadati</taxon>
        <taxon>Pseudomonadota</taxon>
        <taxon>Alphaproteobacteria</taxon>
        <taxon>Caulobacterales</taxon>
        <taxon>Caulobacteraceae</taxon>
        <taxon>Phenylobacterium</taxon>
    </lineage>
</organism>
<dbReference type="PANTHER" id="PTHR42776:SF27">
    <property type="entry name" value="DIPEPTIDYL PEPTIDASE FAMILY MEMBER 6"/>
    <property type="match status" value="1"/>
</dbReference>
<dbReference type="PANTHER" id="PTHR42776">
    <property type="entry name" value="SERINE PEPTIDASE S9 FAMILY MEMBER"/>
    <property type="match status" value="1"/>
</dbReference>
<keyword evidence="2" id="KW-0732">Signal</keyword>
<feature type="domain" description="Peptidase S9 prolyl oligopeptidase catalytic" evidence="3">
    <location>
        <begin position="443"/>
        <end position="654"/>
    </location>
</feature>
<evidence type="ECO:0000313" key="4">
    <source>
        <dbReference type="EMBL" id="MFD1190457.1"/>
    </source>
</evidence>
<dbReference type="InterPro" id="IPR029058">
    <property type="entry name" value="AB_hydrolase_fold"/>
</dbReference>
<dbReference type="RefSeq" id="WP_377353175.1">
    <property type="nucleotide sequence ID" value="NZ_JBHTLQ010000013.1"/>
</dbReference>
<protein>
    <submittedName>
        <fullName evidence="4">Alpha/beta hydrolase family protein</fullName>
        <ecNumber evidence="4">3.4.-.-</ecNumber>
    </submittedName>
</protein>
<dbReference type="GO" id="GO:0016787">
    <property type="term" value="F:hydrolase activity"/>
    <property type="evidence" value="ECO:0007669"/>
    <property type="project" value="UniProtKB-KW"/>
</dbReference>
<dbReference type="InterPro" id="IPR001375">
    <property type="entry name" value="Peptidase_S9_cat"/>
</dbReference>
<evidence type="ECO:0000313" key="5">
    <source>
        <dbReference type="Proteomes" id="UP001597216"/>
    </source>
</evidence>
<gene>
    <name evidence="4" type="ORF">ACFQ27_07695</name>
</gene>
<keyword evidence="1 4" id="KW-0378">Hydrolase</keyword>
<feature type="signal peptide" evidence="2">
    <location>
        <begin position="1"/>
        <end position="21"/>
    </location>
</feature>
<proteinExistence type="predicted"/>
<dbReference type="EC" id="3.4.-.-" evidence="4"/>
<keyword evidence="5" id="KW-1185">Reference proteome</keyword>
<dbReference type="EMBL" id="JBHTLQ010000013">
    <property type="protein sequence ID" value="MFD1190457.1"/>
    <property type="molecule type" value="Genomic_DNA"/>
</dbReference>
<dbReference type="SUPFAM" id="SSF82171">
    <property type="entry name" value="DPP6 N-terminal domain-like"/>
    <property type="match status" value="1"/>
</dbReference>
<dbReference type="Gene3D" id="3.40.50.1820">
    <property type="entry name" value="alpha/beta hydrolase"/>
    <property type="match status" value="1"/>
</dbReference>
<evidence type="ECO:0000259" key="3">
    <source>
        <dbReference type="Pfam" id="PF00326"/>
    </source>
</evidence>
<dbReference type="Pfam" id="PF00326">
    <property type="entry name" value="Peptidase_S9"/>
    <property type="match status" value="1"/>
</dbReference>
<evidence type="ECO:0000256" key="2">
    <source>
        <dbReference type="SAM" id="SignalP"/>
    </source>
</evidence>
<sequence>MKVAVMSGAAIAVALGGVAWAQTAPPPASAFGRMPGVYDAAISPNGKTVAILGGSPEVRSLSLATIDQPGLPTLNLGDVQAVSLRWVGDDHVLARIGFWKQWTPKIGYRYERNISVNLQGQAVVRMLDKDVTSQLLISQPVVGLASGPPAKAVMIGVQDNLGAAGSMDTRMKRKGESGFQLALFAVDPANGKATLLEKGGYDTYSWEVDQSGEARVRHESDEISHKYTLYARAKGVKPWTALYANQDEEWPRHYAGYASATDSIYMVEDDGGASQVVRHALAGGATEKVGAPVRGSDVALVWDRNRDQPVGVMSGAETFRVEWLDPEIRGVHAMLAKAFKGKTVTVSEWSADRTRFLVRVNGQGAPGAWYLFDRARKELSPIGEEYPELKDAALGTTRWITYKARDGLEIPAYLTLPPGALDGRKLPLIVMPHGGPVARDDDDFDWLTQFLATRGYAVLRPQFRGSAGFGKAFEDAGRGEWAGKMQTDLLDGIAAVAASNTIDPARVCIFGWSFGGYAALAGVSMHPEAYKCAASMAGVSDLGLLITEQLRVSGDDSWGLRSLRRMLDDASSEKILQTSPVQHVADIRAPVLLMHGDQDGSVDYEQSQRMASALKAAGKPAEFVTFKNEDHFLLRSAPRTQLLETLGAFLAKNLPVNP</sequence>
<dbReference type="Proteomes" id="UP001597216">
    <property type="component" value="Unassembled WGS sequence"/>
</dbReference>
<reference evidence="5" key="1">
    <citation type="journal article" date="2019" name="Int. J. Syst. Evol. Microbiol.">
        <title>The Global Catalogue of Microorganisms (GCM) 10K type strain sequencing project: providing services to taxonomists for standard genome sequencing and annotation.</title>
        <authorList>
            <consortium name="The Broad Institute Genomics Platform"/>
            <consortium name="The Broad Institute Genome Sequencing Center for Infectious Disease"/>
            <person name="Wu L."/>
            <person name="Ma J."/>
        </authorList>
    </citation>
    <scope>NUCLEOTIDE SEQUENCE [LARGE SCALE GENOMIC DNA]</scope>
    <source>
        <strain evidence="5">CCUG 55074</strain>
    </source>
</reference>
<comment type="caution">
    <text evidence="4">The sequence shown here is derived from an EMBL/GenBank/DDBJ whole genome shotgun (WGS) entry which is preliminary data.</text>
</comment>
<feature type="chain" id="PRO_5045458048" evidence="2">
    <location>
        <begin position="22"/>
        <end position="658"/>
    </location>
</feature>
<name>A0ABW3T156_9CAUL</name>
<dbReference type="SUPFAM" id="SSF53474">
    <property type="entry name" value="alpha/beta-Hydrolases"/>
    <property type="match status" value="1"/>
</dbReference>
<accession>A0ABW3T156</accession>